<accession>A0A2A5WA87</accession>
<keyword evidence="6" id="KW-0413">Isomerase</keyword>
<dbReference type="InterPro" id="IPR046357">
    <property type="entry name" value="PPIase_dom_sf"/>
</dbReference>
<feature type="domain" description="PpiC" evidence="8">
    <location>
        <begin position="118"/>
        <end position="239"/>
    </location>
</feature>
<dbReference type="Proteomes" id="UP000219329">
    <property type="component" value="Unassembled WGS sequence"/>
</dbReference>
<evidence type="ECO:0000256" key="2">
    <source>
        <dbReference type="ARBA" id="ARBA00007656"/>
    </source>
</evidence>
<protein>
    <recommendedName>
        <fullName evidence="3">peptidylprolyl isomerase</fullName>
        <ecNumber evidence="3">5.2.1.8</ecNumber>
    </recommendedName>
</protein>
<evidence type="ECO:0000313" key="10">
    <source>
        <dbReference type="Proteomes" id="UP000219329"/>
    </source>
</evidence>
<evidence type="ECO:0000256" key="7">
    <source>
        <dbReference type="SAM" id="Phobius"/>
    </source>
</evidence>
<comment type="caution">
    <text evidence="9">The sequence shown here is derived from an EMBL/GenBank/DDBJ whole genome shotgun (WGS) entry which is preliminary data.</text>
</comment>
<name>A0A2A5WA87_9GAMM</name>
<evidence type="ECO:0000313" key="9">
    <source>
        <dbReference type="EMBL" id="PDH33177.1"/>
    </source>
</evidence>
<comment type="similarity">
    <text evidence="2">Belongs to the PpiC/parvulin rotamase family.</text>
</comment>
<dbReference type="PANTHER" id="PTHR47245">
    <property type="entry name" value="PEPTIDYLPROLYL ISOMERASE"/>
    <property type="match status" value="1"/>
</dbReference>
<proteinExistence type="inferred from homology"/>
<dbReference type="Gene3D" id="1.10.4030.10">
    <property type="entry name" value="Porin chaperone SurA, peptide-binding domain"/>
    <property type="match status" value="1"/>
</dbReference>
<dbReference type="InterPro" id="IPR027304">
    <property type="entry name" value="Trigger_fact/SurA_dom_sf"/>
</dbReference>
<gene>
    <name evidence="9" type="ORF">CNF02_09515</name>
</gene>
<dbReference type="PANTHER" id="PTHR47245:SF1">
    <property type="entry name" value="FOLDASE PROTEIN PRSA"/>
    <property type="match status" value="1"/>
</dbReference>
<evidence type="ECO:0000259" key="8">
    <source>
        <dbReference type="Pfam" id="PF13145"/>
    </source>
</evidence>
<dbReference type="InterPro" id="IPR050245">
    <property type="entry name" value="PrsA_foldase"/>
</dbReference>
<dbReference type="GO" id="GO:0003755">
    <property type="term" value="F:peptidyl-prolyl cis-trans isomerase activity"/>
    <property type="evidence" value="ECO:0007669"/>
    <property type="project" value="UniProtKB-KW"/>
</dbReference>
<keyword evidence="4" id="KW-0732">Signal</keyword>
<dbReference type="Pfam" id="PF13145">
    <property type="entry name" value="Rotamase_2"/>
    <property type="match status" value="1"/>
</dbReference>
<dbReference type="EC" id="5.2.1.8" evidence="3"/>
<keyword evidence="5" id="KW-0697">Rotamase</keyword>
<comment type="catalytic activity">
    <reaction evidence="1">
        <text>[protein]-peptidylproline (omega=180) = [protein]-peptidylproline (omega=0)</text>
        <dbReference type="Rhea" id="RHEA:16237"/>
        <dbReference type="Rhea" id="RHEA-COMP:10747"/>
        <dbReference type="Rhea" id="RHEA-COMP:10748"/>
        <dbReference type="ChEBI" id="CHEBI:83833"/>
        <dbReference type="ChEBI" id="CHEBI:83834"/>
        <dbReference type="EC" id="5.2.1.8"/>
    </reaction>
</comment>
<dbReference type="Gene3D" id="3.10.50.40">
    <property type="match status" value="1"/>
</dbReference>
<dbReference type="EMBL" id="NTJZ01000010">
    <property type="protein sequence ID" value="PDH33177.1"/>
    <property type="molecule type" value="Genomic_DNA"/>
</dbReference>
<evidence type="ECO:0000256" key="4">
    <source>
        <dbReference type="ARBA" id="ARBA00022729"/>
    </source>
</evidence>
<reference evidence="9 10" key="1">
    <citation type="submission" date="2017-08" db="EMBL/GenBank/DDBJ databases">
        <title>Fine stratification of microbial communities through a metagenomic profile of the photic zone.</title>
        <authorList>
            <person name="Haro-Moreno J.M."/>
            <person name="Lopez-Perez M."/>
            <person name="De La Torre J."/>
            <person name="Picazo A."/>
            <person name="Camacho A."/>
            <person name="Rodriguez-Valera F."/>
        </authorList>
    </citation>
    <scope>NUCLEOTIDE SEQUENCE [LARGE SCALE GENOMIC DNA]</scope>
    <source>
        <strain evidence="9">MED-G28</strain>
    </source>
</reference>
<dbReference type="SUPFAM" id="SSF109998">
    <property type="entry name" value="Triger factor/SurA peptide-binding domain-like"/>
    <property type="match status" value="1"/>
</dbReference>
<dbReference type="InterPro" id="IPR000297">
    <property type="entry name" value="PPIase_PpiC"/>
</dbReference>
<feature type="transmembrane region" description="Helical" evidence="7">
    <location>
        <begin position="20"/>
        <end position="36"/>
    </location>
</feature>
<evidence type="ECO:0000256" key="3">
    <source>
        <dbReference type="ARBA" id="ARBA00013194"/>
    </source>
</evidence>
<sequence length="275" mass="31547">MDKTKQSNLVIQKLVQEPTVHFFLMAVVIFVIYAISQTNRENLLEVDQREIDARVFIQEMTTGQPLNDEQRQFIASNYVEEQILVREAIALGLDNDARIHDMLAQKMRHVLSGDVIQPTADDLNNYYEENLERYRTLPLVSVNELVLNTQDELSAEVQAFLDSGSNAEMILAATAGNEAPLPNVNRIDLANIFSPEFSEQVFNAESESWVGPYTSNRGQHWLKITERSEANLPPLNEITDRVRLDWIAEEEEILLQQEVDKLWDQYTIIVANEEN</sequence>
<keyword evidence="7" id="KW-1133">Transmembrane helix</keyword>
<evidence type="ECO:0000256" key="6">
    <source>
        <dbReference type="ARBA" id="ARBA00023235"/>
    </source>
</evidence>
<evidence type="ECO:0000256" key="1">
    <source>
        <dbReference type="ARBA" id="ARBA00000971"/>
    </source>
</evidence>
<keyword evidence="7" id="KW-0472">Membrane</keyword>
<dbReference type="AlphaFoldDB" id="A0A2A5WA87"/>
<keyword evidence="7" id="KW-0812">Transmembrane</keyword>
<organism evidence="9 10">
    <name type="scientific">OM182 bacterium MED-G28</name>
    <dbReference type="NCBI Taxonomy" id="1986256"/>
    <lineage>
        <taxon>Bacteria</taxon>
        <taxon>Pseudomonadati</taxon>
        <taxon>Pseudomonadota</taxon>
        <taxon>Gammaproteobacteria</taxon>
        <taxon>OMG group</taxon>
        <taxon>OM182 clade</taxon>
    </lineage>
</organism>
<evidence type="ECO:0000256" key="5">
    <source>
        <dbReference type="ARBA" id="ARBA00023110"/>
    </source>
</evidence>